<name>A0ACC1SLQ8_9HYPO</name>
<accession>A0ACC1SLQ8</accession>
<proteinExistence type="predicted"/>
<reference evidence="1" key="1">
    <citation type="submission" date="2022-08" db="EMBL/GenBank/DDBJ databases">
        <title>Genome Sequence of Fusarium decemcellulare.</title>
        <authorList>
            <person name="Buettner E."/>
        </authorList>
    </citation>
    <scope>NUCLEOTIDE SEQUENCE</scope>
    <source>
        <strain evidence="1">Babe19</strain>
    </source>
</reference>
<organism evidence="1 2">
    <name type="scientific">Fusarium decemcellulare</name>
    <dbReference type="NCBI Taxonomy" id="57161"/>
    <lineage>
        <taxon>Eukaryota</taxon>
        <taxon>Fungi</taxon>
        <taxon>Dikarya</taxon>
        <taxon>Ascomycota</taxon>
        <taxon>Pezizomycotina</taxon>
        <taxon>Sordariomycetes</taxon>
        <taxon>Hypocreomycetidae</taxon>
        <taxon>Hypocreales</taxon>
        <taxon>Nectriaceae</taxon>
        <taxon>Fusarium</taxon>
        <taxon>Fusarium decemcellulare species complex</taxon>
    </lineage>
</organism>
<dbReference type="EMBL" id="JANRMS010000294">
    <property type="protein sequence ID" value="KAJ3542433.1"/>
    <property type="molecule type" value="Genomic_DNA"/>
</dbReference>
<dbReference type="Proteomes" id="UP001148629">
    <property type="component" value="Unassembled WGS sequence"/>
</dbReference>
<protein>
    <submittedName>
        <fullName evidence="1">Uncharacterized protein</fullName>
    </submittedName>
</protein>
<evidence type="ECO:0000313" key="1">
    <source>
        <dbReference type="EMBL" id="KAJ3542433.1"/>
    </source>
</evidence>
<sequence length="260" mass="27234">MALLLDGKVVVVTGCSSGIGRAIAIESARHGARLVLHHIGDIQAKHDIQTLRAEVKALNPSAIDPVDVAIDVTDPKAGEKIVETATSTYGEINVIVHNAGICQFGNFIGISKRQLDKHMEVNFGGPFAITQAVVQQMIAQGKGGSVISIASITATMGSSQLTHYSPTKAAVLGMTVSCAVALGRHGIRFNAVSPGTIETAMNKEDLAGAKRGIMENRVPIGRLGRPEDIAKPVVFLASDMAQYISGQNLLVDGGASVNYQ</sequence>
<evidence type="ECO:0000313" key="2">
    <source>
        <dbReference type="Proteomes" id="UP001148629"/>
    </source>
</evidence>
<keyword evidence="2" id="KW-1185">Reference proteome</keyword>
<gene>
    <name evidence="1" type="ORF">NM208_g4095</name>
</gene>
<comment type="caution">
    <text evidence="1">The sequence shown here is derived from an EMBL/GenBank/DDBJ whole genome shotgun (WGS) entry which is preliminary data.</text>
</comment>